<accession>A0A225D3L8</accession>
<keyword evidence="5" id="KW-1185">Reference proteome</keyword>
<gene>
    <name evidence="4" type="ORF">FRUB_08743</name>
</gene>
<name>A0A225D3L8_9BACT</name>
<evidence type="ECO:0000313" key="5">
    <source>
        <dbReference type="Proteomes" id="UP000214646"/>
    </source>
</evidence>
<proteinExistence type="predicted"/>
<dbReference type="Pfam" id="PF07583">
    <property type="entry name" value="PSCyt2"/>
    <property type="match status" value="1"/>
</dbReference>
<dbReference type="SMART" id="SM00560">
    <property type="entry name" value="LamGL"/>
    <property type="match status" value="1"/>
</dbReference>
<dbReference type="PANTHER" id="PTHR35889">
    <property type="entry name" value="CYCLOINULO-OLIGOSACCHARIDE FRUCTANOTRANSFERASE-RELATED"/>
    <property type="match status" value="1"/>
</dbReference>
<protein>
    <recommendedName>
        <fullName evidence="3">LamG-like jellyroll fold domain-containing protein</fullName>
    </recommendedName>
</protein>
<comment type="caution">
    <text evidence="4">The sequence shown here is derived from an EMBL/GenBank/DDBJ whole genome shotgun (WGS) entry which is preliminary data.</text>
</comment>
<dbReference type="CDD" id="cd00110">
    <property type="entry name" value="LamG"/>
    <property type="match status" value="1"/>
</dbReference>
<dbReference type="Pfam" id="PF13385">
    <property type="entry name" value="Laminin_G_3"/>
    <property type="match status" value="1"/>
</dbReference>
<evidence type="ECO:0000256" key="1">
    <source>
        <dbReference type="ARBA" id="ARBA00022729"/>
    </source>
</evidence>
<evidence type="ECO:0000313" key="4">
    <source>
        <dbReference type="EMBL" id="OWK36180.1"/>
    </source>
</evidence>
<dbReference type="Proteomes" id="UP000214646">
    <property type="component" value="Unassembled WGS sequence"/>
</dbReference>
<dbReference type="InterPro" id="IPR011429">
    <property type="entry name" value="Cyt_c_Planctomycete-type"/>
</dbReference>
<dbReference type="PANTHER" id="PTHR35889:SF3">
    <property type="entry name" value="F-BOX DOMAIN-CONTAINING PROTEIN"/>
    <property type="match status" value="1"/>
</dbReference>
<feature type="domain" description="LamG-like jellyroll fold" evidence="3">
    <location>
        <begin position="499"/>
        <end position="638"/>
    </location>
</feature>
<dbReference type="SUPFAM" id="SSF49899">
    <property type="entry name" value="Concanavalin A-like lectins/glucanases"/>
    <property type="match status" value="1"/>
</dbReference>
<dbReference type="Pfam" id="PF07635">
    <property type="entry name" value="PSCyt1"/>
    <property type="match status" value="1"/>
</dbReference>
<dbReference type="InterPro" id="IPR013320">
    <property type="entry name" value="ConA-like_dom_sf"/>
</dbReference>
<sequence>MILTPPVASAGNAMTRFRFVLLALIFLPLPRATADEIDFRRDVLPILSNHCWACHGPDEKARKSKLRLDTRDAALAPRKDGTRPIAPGKPEASEVVARVTSADADLVMPPAEFKKPLTDRQKDTLRKWIVGGAAYAEHWAFVPPKRGDVPTSRFKGQNAIDAFVFARLEKEGLAPSPEADRAVWLRRVTLDLTGVPPTPDELDAFRKDVSADAHARVVDRLLASPRYAERMAMHWLDAARYADTNGYNNDELRTMWPWRDWVIGAFARGLPYDQFLTEQLAGDLLPNATVAQKVATGFNRNHVLTTEGGIIEEEYRAEYVADRVHTASTVFMAVSVQCARCHDHKFDPVSQKDFYRLAAFFNTIPDGVVGYGKGIRMAEPVLKVPSPEQQAELAKLDHRRGELEKALRQRANVVDAEVAKWEQSLKPEDLAKAEPLGLVAHFPLDDKAGDQVVNAVEPGWPGKLQGKASRVPGKLGGAFQFDGTAFVAAKDAGVFEADAAFTLAAWIRPTSAEPSTVLSRMDDAAAHRGYDVILEGGKLASHFVHHWPDSGFKVITKDPLKLNEWHHVAVVYDGSRKASGVSVFVDGKPRPVDVTNNNQLAGSLKTDKPFHIGRRGASAPFKGAIDEVRIYATKLTAEDVARIAAGQSLAGLKDLLATPTEKRTEAQRAAVRQYFLDRVDPETRKLKAELAVLPGKVAEVEKTIPATMVMQDLDKRKTFVLVRGQYDKKGEEVQPGVPERLAAFTPPTPRNRLDLAKWLTHPDHPLTARVAVNRWWEMLFGLGLVETSEDFGVQGSQPSHPELLDWLATELVRTGWDQRALLKLMVLSATYRQSSRVTPALLERDPRNRLLTRGPRYRLPAEMVRDQALFVSGLLKEKIGGPSVKPYQPAGLWEDVSVERRDSYTIDSGDGLYRRSLYTFWKRTCPPPGMSTFDAPDRETCVVRRARTNTPLQALALLNDPTYVEAARKLAERTLAAGTNDEVRLAFAWKVVLCREPTPDESKVIQSIRQAALARFKKESAAAEKLLKVGNAPRDPKADPAELAAWAVAMSALLNLDEAISKP</sequence>
<dbReference type="EMBL" id="NIDE01000017">
    <property type="protein sequence ID" value="OWK36180.1"/>
    <property type="molecule type" value="Genomic_DNA"/>
</dbReference>
<reference evidence="5" key="1">
    <citation type="submission" date="2017-06" db="EMBL/GenBank/DDBJ databases">
        <title>Genome analysis of Fimbriiglobus ruber SP5, the first member of the order Planctomycetales with confirmed chitinolytic capability.</title>
        <authorList>
            <person name="Ravin N.V."/>
            <person name="Rakitin A.L."/>
            <person name="Ivanova A.A."/>
            <person name="Beletsky A.V."/>
            <person name="Kulichevskaya I.S."/>
            <person name="Mardanov A.V."/>
            <person name="Dedysh S.N."/>
        </authorList>
    </citation>
    <scope>NUCLEOTIDE SEQUENCE [LARGE SCALE GENOMIC DNA]</scope>
    <source>
        <strain evidence="5">SP5</strain>
    </source>
</reference>
<organism evidence="4 5">
    <name type="scientific">Fimbriiglobus ruber</name>
    <dbReference type="NCBI Taxonomy" id="1908690"/>
    <lineage>
        <taxon>Bacteria</taxon>
        <taxon>Pseudomonadati</taxon>
        <taxon>Planctomycetota</taxon>
        <taxon>Planctomycetia</taxon>
        <taxon>Gemmatales</taxon>
        <taxon>Gemmataceae</taxon>
        <taxon>Fimbriiglobus</taxon>
    </lineage>
</organism>
<dbReference type="Pfam" id="PF07587">
    <property type="entry name" value="PSD1"/>
    <property type="match status" value="1"/>
</dbReference>
<keyword evidence="1" id="KW-0732">Signal</keyword>
<dbReference type="InterPro" id="IPR006558">
    <property type="entry name" value="LamG-like"/>
</dbReference>
<dbReference type="Gene3D" id="2.60.120.200">
    <property type="match status" value="1"/>
</dbReference>
<dbReference type="InterPro" id="IPR001791">
    <property type="entry name" value="Laminin_G"/>
</dbReference>
<keyword evidence="2" id="KW-1015">Disulfide bond</keyword>
<dbReference type="InterPro" id="IPR011444">
    <property type="entry name" value="DUF1549"/>
</dbReference>
<evidence type="ECO:0000259" key="3">
    <source>
        <dbReference type="SMART" id="SM00560"/>
    </source>
</evidence>
<dbReference type="AlphaFoldDB" id="A0A225D3L8"/>
<dbReference type="InterPro" id="IPR022655">
    <property type="entry name" value="DUF1553"/>
</dbReference>
<evidence type="ECO:0000256" key="2">
    <source>
        <dbReference type="ARBA" id="ARBA00023157"/>
    </source>
</evidence>